<dbReference type="Pfam" id="PF18052">
    <property type="entry name" value="Rx_N"/>
    <property type="match status" value="1"/>
</dbReference>
<organism evidence="11 12">
    <name type="scientific">Eucalyptus globulus</name>
    <name type="common">Tasmanian blue gum</name>
    <dbReference type="NCBI Taxonomy" id="34317"/>
    <lineage>
        <taxon>Eukaryota</taxon>
        <taxon>Viridiplantae</taxon>
        <taxon>Streptophyta</taxon>
        <taxon>Embryophyta</taxon>
        <taxon>Tracheophyta</taxon>
        <taxon>Spermatophyta</taxon>
        <taxon>Magnoliopsida</taxon>
        <taxon>eudicotyledons</taxon>
        <taxon>Gunneridae</taxon>
        <taxon>Pentapetalae</taxon>
        <taxon>rosids</taxon>
        <taxon>malvids</taxon>
        <taxon>Myrtales</taxon>
        <taxon>Myrtaceae</taxon>
        <taxon>Myrtoideae</taxon>
        <taxon>Eucalypteae</taxon>
        <taxon>Eucalyptus</taxon>
    </lineage>
</organism>
<keyword evidence="3" id="KW-0547">Nucleotide-binding</keyword>
<dbReference type="SUPFAM" id="SSF52058">
    <property type="entry name" value="L domain-like"/>
    <property type="match status" value="1"/>
</dbReference>
<dbReference type="Proteomes" id="UP001634007">
    <property type="component" value="Unassembled WGS sequence"/>
</dbReference>
<dbReference type="Gene3D" id="1.10.8.430">
    <property type="entry name" value="Helical domain of apoptotic protease-activating factors"/>
    <property type="match status" value="1"/>
</dbReference>
<keyword evidence="4" id="KW-0611">Plant defense</keyword>
<keyword evidence="5" id="KW-0067">ATP-binding</keyword>
<sequence length="819" mass="94337">MPIAELFLGALLSVLFKKLASRELLNFARREGIDKLLKNWKKMLISINQVLDDAEDKQLINNVGVTSWLEDLRNLAYDIEDLLDEFTTKSAQKKSNAKPCTRKVCFLLPSCDFILSPCAFMSDCKMRSKIKEMDGRLKHLITRKATLNLKEDNENRSAYRRQDKPLPTTSLPESYFISREDERRNILKLLMGEEDNRTCADLEVIPIVGMGGVGKTALVQQVYKEAEENNYFDVQAWTCVSDDFDVLAITKRILQTTNENFHSEDKDLNLLQIELKKHFMGKKFLVVLDDVWNEKYEKWTTLLKPFQSGAKGSKIILTTCNSGVASLVGASARSYYLKGLSQDACMTLFAFHALGVENFNHHPHLRVLGQKIAEKCKGLPLAVKTLAGLLRNNVNLQDWEVVLNNKIWDLPEERNEILPALKLSYLHLPLHLRRCFAYCAIFPKDYEIEQDELIHWWIAEGLLEGRKEKNSWNAGLNYFNELVSRSLFQKSSINKSRFLMHDLVNDLAKLVAGATYFSSEEFELEGNQNNASFARHASFIPTKHIVPERLKIYHQMKVLRSFISCRKQSRYYEWFERSYLSQKVLCDLLSTLKYLRILSLCHYHIKEVPDNIGKLKHLRHLNLSYTDIETLPKSIVALYNLEALMLRACKNLTKLPEGMEKLINLKFLDITDTSSVRAMPLYIGKLLDLEVLSKFVVGTENGSRLKELENLKNLTGELCIFDLHMVREVKDAKDANFCRKEGVCQLAMQWSEDFENFRDEKLEAKVLDFLCPHQNLQNLTISYYGGPQFPPWLGSPSYGSMVHLRLHRCCRAKELTSLG</sequence>
<dbReference type="InterPro" id="IPR036388">
    <property type="entry name" value="WH-like_DNA-bd_sf"/>
</dbReference>
<dbReference type="Pfam" id="PF23559">
    <property type="entry name" value="WHD_DRP"/>
    <property type="match status" value="1"/>
</dbReference>
<keyword evidence="6" id="KW-0732">Signal</keyword>
<feature type="domain" description="Disease resistance protein winged helix" evidence="9">
    <location>
        <begin position="441"/>
        <end position="508"/>
    </location>
</feature>
<dbReference type="InterPro" id="IPR002182">
    <property type="entry name" value="NB-ARC"/>
</dbReference>
<dbReference type="PANTHER" id="PTHR36766:SF51">
    <property type="entry name" value="DISEASE RESISTANCE RPP13-LIKE PROTEIN 1"/>
    <property type="match status" value="1"/>
</dbReference>
<keyword evidence="2" id="KW-0677">Repeat</keyword>
<protein>
    <recommendedName>
        <fullName evidence="13">Disease resistance RPP13-like protein 1</fullName>
    </recommendedName>
</protein>
<dbReference type="Gene3D" id="3.80.10.10">
    <property type="entry name" value="Ribonuclease Inhibitor"/>
    <property type="match status" value="1"/>
</dbReference>
<evidence type="ECO:0008006" key="13">
    <source>
        <dbReference type="Google" id="ProtNLM"/>
    </source>
</evidence>
<dbReference type="GO" id="GO:0051707">
    <property type="term" value="P:response to other organism"/>
    <property type="evidence" value="ECO:0007669"/>
    <property type="project" value="UniProtKB-ARBA"/>
</dbReference>
<evidence type="ECO:0000259" key="9">
    <source>
        <dbReference type="Pfam" id="PF23559"/>
    </source>
</evidence>
<dbReference type="GO" id="GO:0005524">
    <property type="term" value="F:ATP binding"/>
    <property type="evidence" value="ECO:0007669"/>
    <property type="project" value="UniProtKB-KW"/>
</dbReference>
<dbReference type="InterPro" id="IPR032675">
    <property type="entry name" value="LRR_dom_sf"/>
</dbReference>
<keyword evidence="12" id="KW-1185">Reference proteome</keyword>
<dbReference type="GO" id="GO:0006952">
    <property type="term" value="P:defense response"/>
    <property type="evidence" value="ECO:0007669"/>
    <property type="project" value="UniProtKB-KW"/>
</dbReference>
<gene>
    <name evidence="11" type="ORF">ACJRO7_011422</name>
</gene>
<dbReference type="InterPro" id="IPR041118">
    <property type="entry name" value="Rx_N"/>
</dbReference>
<name>A0ABD3LG57_EUCGL</name>
<evidence type="ECO:0000256" key="3">
    <source>
        <dbReference type="ARBA" id="ARBA00022741"/>
    </source>
</evidence>
<feature type="signal peptide" evidence="6">
    <location>
        <begin position="1"/>
        <end position="21"/>
    </location>
</feature>
<evidence type="ECO:0000259" key="8">
    <source>
        <dbReference type="Pfam" id="PF18052"/>
    </source>
</evidence>
<dbReference type="InterPro" id="IPR027417">
    <property type="entry name" value="P-loop_NTPase"/>
</dbReference>
<dbReference type="EMBL" id="JBJKBG010000002">
    <property type="protein sequence ID" value="KAL3750417.1"/>
    <property type="molecule type" value="Genomic_DNA"/>
</dbReference>
<dbReference type="Gene3D" id="3.40.50.300">
    <property type="entry name" value="P-loop containing nucleotide triphosphate hydrolases"/>
    <property type="match status" value="1"/>
</dbReference>
<feature type="chain" id="PRO_5044888205" description="Disease resistance RPP13-like protein 1" evidence="6">
    <location>
        <begin position="22"/>
        <end position="819"/>
    </location>
</feature>
<dbReference type="Gene3D" id="1.10.10.10">
    <property type="entry name" value="Winged helix-like DNA-binding domain superfamily/Winged helix DNA-binding domain"/>
    <property type="match status" value="1"/>
</dbReference>
<dbReference type="Pfam" id="PF25019">
    <property type="entry name" value="LRR_R13L1-DRL21"/>
    <property type="match status" value="1"/>
</dbReference>
<dbReference type="SUPFAM" id="SSF52540">
    <property type="entry name" value="P-loop containing nucleoside triphosphate hydrolases"/>
    <property type="match status" value="1"/>
</dbReference>
<dbReference type="Gene3D" id="1.20.5.4130">
    <property type="match status" value="1"/>
</dbReference>
<evidence type="ECO:0000256" key="1">
    <source>
        <dbReference type="ARBA" id="ARBA00022614"/>
    </source>
</evidence>
<dbReference type="AlphaFoldDB" id="A0ABD3LG57"/>
<accession>A0ABD3LG57</accession>
<dbReference type="InterPro" id="IPR056789">
    <property type="entry name" value="LRR_R13L1-DRL21"/>
</dbReference>
<evidence type="ECO:0000256" key="2">
    <source>
        <dbReference type="ARBA" id="ARBA00022737"/>
    </source>
</evidence>
<evidence type="ECO:0000259" key="7">
    <source>
        <dbReference type="Pfam" id="PF00931"/>
    </source>
</evidence>
<feature type="domain" description="NB-ARC" evidence="7">
    <location>
        <begin position="198"/>
        <end position="350"/>
    </location>
</feature>
<keyword evidence="1" id="KW-0433">Leucine-rich repeat</keyword>
<comment type="caution">
    <text evidence="11">The sequence shown here is derived from an EMBL/GenBank/DDBJ whole genome shotgun (WGS) entry which is preliminary data.</text>
</comment>
<reference evidence="11 12" key="1">
    <citation type="submission" date="2024-11" db="EMBL/GenBank/DDBJ databases">
        <title>Chromosome-level genome assembly of Eucalyptus globulus Labill. provides insights into its genome evolution.</title>
        <authorList>
            <person name="Li X."/>
        </authorList>
    </citation>
    <scope>NUCLEOTIDE SEQUENCE [LARGE SCALE GENOMIC DNA]</scope>
    <source>
        <strain evidence="11">CL2024</strain>
        <tissue evidence="11">Fresh tender leaves</tissue>
    </source>
</reference>
<dbReference type="InterPro" id="IPR042197">
    <property type="entry name" value="Apaf_helical"/>
</dbReference>
<proteinExistence type="predicted"/>
<dbReference type="FunFam" id="1.10.10.10:FF:000322">
    <property type="entry name" value="Probable disease resistance protein At1g63360"/>
    <property type="match status" value="1"/>
</dbReference>
<feature type="domain" description="Disease resistance N-terminal" evidence="8">
    <location>
        <begin position="10"/>
        <end position="99"/>
    </location>
</feature>
<evidence type="ECO:0000256" key="5">
    <source>
        <dbReference type="ARBA" id="ARBA00022840"/>
    </source>
</evidence>
<evidence type="ECO:0000259" key="10">
    <source>
        <dbReference type="Pfam" id="PF25019"/>
    </source>
</evidence>
<dbReference type="PANTHER" id="PTHR36766">
    <property type="entry name" value="PLANT BROAD-SPECTRUM MILDEW RESISTANCE PROTEIN RPW8"/>
    <property type="match status" value="1"/>
</dbReference>
<evidence type="ECO:0000313" key="12">
    <source>
        <dbReference type="Proteomes" id="UP001634007"/>
    </source>
</evidence>
<evidence type="ECO:0000256" key="6">
    <source>
        <dbReference type="SAM" id="SignalP"/>
    </source>
</evidence>
<dbReference type="Pfam" id="PF13855">
    <property type="entry name" value="LRR_8"/>
    <property type="match status" value="1"/>
</dbReference>
<dbReference type="InterPro" id="IPR001611">
    <property type="entry name" value="Leu-rich_rpt"/>
</dbReference>
<dbReference type="PRINTS" id="PR00364">
    <property type="entry name" value="DISEASERSIST"/>
</dbReference>
<dbReference type="Pfam" id="PF00931">
    <property type="entry name" value="NB-ARC"/>
    <property type="match status" value="1"/>
</dbReference>
<dbReference type="InterPro" id="IPR058922">
    <property type="entry name" value="WHD_DRP"/>
</dbReference>
<feature type="domain" description="R13L1/DRL21-like LRR repeat region" evidence="10">
    <location>
        <begin position="705"/>
        <end position="819"/>
    </location>
</feature>
<evidence type="ECO:0000256" key="4">
    <source>
        <dbReference type="ARBA" id="ARBA00022821"/>
    </source>
</evidence>
<evidence type="ECO:0000313" key="11">
    <source>
        <dbReference type="EMBL" id="KAL3750417.1"/>
    </source>
</evidence>